<organism evidence="1 2">
    <name type="scientific">Rhizobium grahamii</name>
    <dbReference type="NCBI Taxonomy" id="1120045"/>
    <lineage>
        <taxon>Bacteria</taxon>
        <taxon>Pseudomonadati</taxon>
        <taxon>Pseudomonadota</taxon>
        <taxon>Alphaproteobacteria</taxon>
        <taxon>Hyphomicrobiales</taxon>
        <taxon>Rhizobiaceae</taxon>
        <taxon>Rhizobium/Agrobacterium group</taxon>
        <taxon>Rhizobium</taxon>
    </lineage>
</organism>
<proteinExistence type="predicted"/>
<gene>
    <name evidence="1" type="ORF">B5K06_08775</name>
</gene>
<comment type="caution">
    <text evidence="1">The sequence shown here is derived from an EMBL/GenBank/DDBJ whole genome shotgun (WGS) entry which is preliminary data.</text>
</comment>
<accession>A0A370KSL3</accession>
<dbReference type="EMBL" id="NAAC01000008">
    <property type="protein sequence ID" value="RDJ13474.1"/>
    <property type="molecule type" value="Genomic_DNA"/>
</dbReference>
<evidence type="ECO:0000313" key="1">
    <source>
        <dbReference type="EMBL" id="RDJ13474.1"/>
    </source>
</evidence>
<evidence type="ECO:0000313" key="2">
    <source>
        <dbReference type="Proteomes" id="UP000254939"/>
    </source>
</evidence>
<sequence length="207" mass="23390">MDTIVTTLAFTFIERVARMLNRRGFLLSAVGLLTSSFVSHAEAFNRQTGRPLLIAPRRIDHRIYWYENGDDLLLSLGPYELAPPRPPTWREFFVSQDVRHNNPTDLALVWEAYGVEPANYDNQIDGQFWQDYFDTTDSPTARAYKLLQTLDLGPTLSEAGAQPHVIFHEGAFTGDNSRWVNAGDHLALSLLQARFIDLSLPIAVTRG</sequence>
<name>A0A370KSL3_9HYPH</name>
<dbReference type="Proteomes" id="UP000254939">
    <property type="component" value="Unassembled WGS sequence"/>
</dbReference>
<reference evidence="1 2" key="1">
    <citation type="submission" date="2017-03" db="EMBL/GenBank/DDBJ databases">
        <title>Genome analysis of Rhizobial strains effectives or ineffectives for nitrogen fixation isolated from bean seeds.</title>
        <authorList>
            <person name="Peralta H."/>
            <person name="Aguilar-Vera A."/>
            <person name="Mora Y."/>
            <person name="Vargas-Lagunas C."/>
            <person name="Girard L."/>
            <person name="Mora J."/>
        </authorList>
    </citation>
    <scope>NUCLEOTIDE SEQUENCE [LARGE SCALE GENOMIC DNA]</scope>
    <source>
        <strain evidence="1 2">CCGM3</strain>
    </source>
</reference>
<protein>
    <submittedName>
        <fullName evidence="1">Uncharacterized protein</fullName>
    </submittedName>
</protein>
<dbReference type="AlphaFoldDB" id="A0A370KSL3"/>